<proteinExistence type="predicted"/>
<sequence length="159" mass="17458">MRPVRRQQRGNAGREGERRAREGCAAESHVVVDDGCRGRSSVERRAMTGVRRGSPRELRCDRRPRGVGVAAGQFDAAQARAAPGFDERADREAAFVVDDGEVRHVAAQPWQVPTRRDHPWGGDHRENDAVAGVVVAGAVEVEVIEPHRGVAERGEVREQ</sequence>
<feature type="compositionally biased region" description="Basic and acidic residues" evidence="1">
    <location>
        <begin position="12"/>
        <end position="25"/>
    </location>
</feature>
<comment type="caution">
    <text evidence="2">The sequence shown here is derived from an EMBL/GenBank/DDBJ whole genome shotgun (WGS) entry which is preliminary data.</text>
</comment>
<gene>
    <name evidence="2" type="ORF">GCM10009749_31060</name>
</gene>
<evidence type="ECO:0000313" key="2">
    <source>
        <dbReference type="EMBL" id="GAA1818595.1"/>
    </source>
</evidence>
<feature type="region of interest" description="Disordered" evidence="1">
    <location>
        <begin position="1"/>
        <end position="25"/>
    </location>
</feature>
<organism evidence="2 3">
    <name type="scientific">Agromyces neolithicus</name>
    <dbReference type="NCBI Taxonomy" id="269420"/>
    <lineage>
        <taxon>Bacteria</taxon>
        <taxon>Bacillati</taxon>
        <taxon>Actinomycetota</taxon>
        <taxon>Actinomycetes</taxon>
        <taxon>Micrococcales</taxon>
        <taxon>Microbacteriaceae</taxon>
        <taxon>Agromyces</taxon>
    </lineage>
</organism>
<name>A0ABN2MB86_9MICO</name>
<dbReference type="Proteomes" id="UP001500002">
    <property type="component" value="Unassembled WGS sequence"/>
</dbReference>
<accession>A0ABN2MB86</accession>
<protein>
    <submittedName>
        <fullName evidence="2">Uncharacterized protein</fullName>
    </submittedName>
</protein>
<evidence type="ECO:0000256" key="1">
    <source>
        <dbReference type="SAM" id="MobiDB-lite"/>
    </source>
</evidence>
<keyword evidence="3" id="KW-1185">Reference proteome</keyword>
<reference evidence="2 3" key="1">
    <citation type="journal article" date="2019" name="Int. J. Syst. Evol. Microbiol.">
        <title>The Global Catalogue of Microorganisms (GCM) 10K type strain sequencing project: providing services to taxonomists for standard genome sequencing and annotation.</title>
        <authorList>
            <consortium name="The Broad Institute Genomics Platform"/>
            <consortium name="The Broad Institute Genome Sequencing Center for Infectious Disease"/>
            <person name="Wu L."/>
            <person name="Ma J."/>
        </authorList>
    </citation>
    <scope>NUCLEOTIDE SEQUENCE [LARGE SCALE GENOMIC DNA]</scope>
    <source>
        <strain evidence="2 3">JCM 14322</strain>
    </source>
</reference>
<evidence type="ECO:0000313" key="3">
    <source>
        <dbReference type="Proteomes" id="UP001500002"/>
    </source>
</evidence>
<dbReference type="EMBL" id="BAAANJ010000016">
    <property type="protein sequence ID" value="GAA1818595.1"/>
    <property type="molecule type" value="Genomic_DNA"/>
</dbReference>